<gene>
    <name evidence="3" type="ORF">CUNI_LOCUS19070</name>
</gene>
<dbReference type="GO" id="GO:0006508">
    <property type="term" value="P:proteolysis"/>
    <property type="evidence" value="ECO:0007669"/>
    <property type="project" value="InterPro"/>
</dbReference>
<dbReference type="GO" id="GO:0004198">
    <property type="term" value="F:calcium-dependent cysteine-type endopeptidase activity"/>
    <property type="evidence" value="ECO:0007669"/>
    <property type="project" value="InterPro"/>
</dbReference>
<evidence type="ECO:0000256" key="1">
    <source>
        <dbReference type="ARBA" id="ARBA00007623"/>
    </source>
</evidence>
<feature type="region of interest" description="Disordered" evidence="2">
    <location>
        <begin position="83"/>
        <end position="136"/>
    </location>
</feature>
<dbReference type="AlphaFoldDB" id="A0A8S3ZZH6"/>
<dbReference type="InterPro" id="IPR022684">
    <property type="entry name" value="Calpain_cysteine_protease"/>
</dbReference>
<evidence type="ECO:0000256" key="2">
    <source>
        <dbReference type="SAM" id="MobiDB-lite"/>
    </source>
</evidence>
<feature type="non-terminal residue" evidence="3">
    <location>
        <position position="192"/>
    </location>
</feature>
<dbReference type="InterPro" id="IPR038765">
    <property type="entry name" value="Papain-like_cys_pep_sf"/>
</dbReference>
<comment type="caution">
    <text evidence="3">The sequence shown here is derived from an EMBL/GenBank/DDBJ whole genome shotgun (WGS) entry which is preliminary data.</text>
</comment>
<evidence type="ECO:0000313" key="4">
    <source>
        <dbReference type="Proteomes" id="UP000678393"/>
    </source>
</evidence>
<proteinExistence type="inferred from homology"/>
<dbReference type="SUPFAM" id="SSF54001">
    <property type="entry name" value="Cysteine proteinases"/>
    <property type="match status" value="1"/>
</dbReference>
<dbReference type="PRINTS" id="PR00704">
    <property type="entry name" value="CALPAIN"/>
</dbReference>
<keyword evidence="4" id="KW-1185">Reference proteome</keyword>
<dbReference type="Proteomes" id="UP000678393">
    <property type="component" value="Unassembled WGS sequence"/>
</dbReference>
<accession>A0A8S3ZZH6</accession>
<reference evidence="3" key="1">
    <citation type="submission" date="2021-04" db="EMBL/GenBank/DDBJ databases">
        <authorList>
            <consortium name="Molecular Ecology Group"/>
        </authorList>
    </citation>
    <scope>NUCLEOTIDE SEQUENCE</scope>
</reference>
<dbReference type="EMBL" id="CAJHNH020006268">
    <property type="protein sequence ID" value="CAG5133512.1"/>
    <property type="molecule type" value="Genomic_DNA"/>
</dbReference>
<sequence length="192" mass="20373">MSNYYSTRTVRTYVDDGTGAPKVDTKTYTLGGPGSSSIGFSPSSGFGDFGDFGRKGFGDFGGKFNVDFGDTFGGKGLNFDIGSGGLRPSISTGGRGGGTRPSPSSRSGGGGGPAPRTVTVPVSDPQPKIAGRPSRTLRKNPFVGLKLQNYDEIKTQCKQQGILFEDPEFPCVDSSIFFSRAPPRPFEWKRPH</sequence>
<name>A0A8S3ZZH6_9EUPU</name>
<comment type="similarity">
    <text evidence="1">Belongs to the peptidase C2 family.</text>
</comment>
<dbReference type="OrthoDB" id="424753at2759"/>
<protein>
    <submittedName>
        <fullName evidence="3">Uncharacterized protein</fullName>
    </submittedName>
</protein>
<evidence type="ECO:0000313" key="3">
    <source>
        <dbReference type="EMBL" id="CAG5133512.1"/>
    </source>
</evidence>
<organism evidence="3 4">
    <name type="scientific">Candidula unifasciata</name>
    <dbReference type="NCBI Taxonomy" id="100452"/>
    <lineage>
        <taxon>Eukaryota</taxon>
        <taxon>Metazoa</taxon>
        <taxon>Spiralia</taxon>
        <taxon>Lophotrochozoa</taxon>
        <taxon>Mollusca</taxon>
        <taxon>Gastropoda</taxon>
        <taxon>Heterobranchia</taxon>
        <taxon>Euthyneura</taxon>
        <taxon>Panpulmonata</taxon>
        <taxon>Eupulmonata</taxon>
        <taxon>Stylommatophora</taxon>
        <taxon>Helicina</taxon>
        <taxon>Helicoidea</taxon>
        <taxon>Geomitridae</taxon>
        <taxon>Candidula</taxon>
    </lineage>
</organism>